<evidence type="ECO:0000313" key="1">
    <source>
        <dbReference type="EMBL" id="QIO06086.1"/>
    </source>
</evidence>
<dbReference type="RefSeq" id="WP_166009644.1">
    <property type="nucleotide sequence ID" value="NZ_CP049801.1"/>
</dbReference>
<dbReference type="Proteomes" id="UP000502297">
    <property type="component" value="Chromosome"/>
</dbReference>
<proteinExistence type="predicted"/>
<sequence>MSLKNHVVRAGNVKAIQTLHAAGLDHKVISMFMNCEGIQLQPSDVLSILKSYDLLGHQKLSNKKVQALIAAKKLVEDDDSLPCPASY</sequence>
<gene>
    <name evidence="1" type="ORF">G8E00_09035</name>
</gene>
<name>A0A6G8RVX2_9GAMM</name>
<accession>A0A6G8RVX2</accession>
<dbReference type="KEGG" id="asha:G8E00_09035"/>
<dbReference type="EMBL" id="CP049801">
    <property type="protein sequence ID" value="QIO06086.1"/>
    <property type="molecule type" value="Genomic_DNA"/>
</dbReference>
<organism evidence="1 2">
    <name type="scientific">Acinetobacter shaoyimingii</name>
    <dbReference type="NCBI Taxonomy" id="2715164"/>
    <lineage>
        <taxon>Bacteria</taxon>
        <taxon>Pseudomonadati</taxon>
        <taxon>Pseudomonadota</taxon>
        <taxon>Gammaproteobacteria</taxon>
        <taxon>Moraxellales</taxon>
        <taxon>Moraxellaceae</taxon>
        <taxon>Acinetobacter</taxon>
    </lineage>
</organism>
<protein>
    <submittedName>
        <fullName evidence="1">Uncharacterized protein</fullName>
    </submittedName>
</protein>
<dbReference type="AlphaFoldDB" id="A0A6G8RVX2"/>
<evidence type="ECO:0000313" key="2">
    <source>
        <dbReference type="Proteomes" id="UP000502297"/>
    </source>
</evidence>
<keyword evidence="2" id="KW-1185">Reference proteome</keyword>
<reference evidence="1 2" key="1">
    <citation type="submission" date="2020-03" db="EMBL/GenBank/DDBJ databases">
        <authorList>
            <person name="Zhu W."/>
        </authorList>
    </citation>
    <scope>NUCLEOTIDE SEQUENCE [LARGE SCALE GENOMIC DNA]</scope>
    <source>
        <strain evidence="1 2">323-1</strain>
    </source>
</reference>